<keyword evidence="3" id="KW-1185">Reference proteome</keyword>
<comment type="caution">
    <text evidence="2">The sequence shown here is derived from an EMBL/GenBank/DDBJ whole genome shotgun (WGS) entry which is preliminary data.</text>
</comment>
<dbReference type="Gene3D" id="1.10.1620.20">
    <property type="entry name" value="ATP synthase, F1 complex, epsilon subunit superfamily, mitochondrial"/>
    <property type="match status" value="1"/>
</dbReference>
<dbReference type="GO" id="GO:0042776">
    <property type="term" value="P:proton motive force-driven mitochondrial ATP synthesis"/>
    <property type="evidence" value="ECO:0007669"/>
    <property type="project" value="TreeGrafter"/>
</dbReference>
<dbReference type="Pfam" id="PF04627">
    <property type="entry name" value="ATP-synt_Eps"/>
    <property type="match status" value="1"/>
</dbReference>
<accession>A0A164XNY6</accession>
<dbReference type="PANTHER" id="PTHR12448">
    <property type="entry name" value="ATP SYNTHASE EPSILON CHAIN, MITOCHONDRIAL"/>
    <property type="match status" value="1"/>
</dbReference>
<reference evidence="2 3" key="1">
    <citation type="submission" date="2016-03" db="EMBL/GenBank/DDBJ databases">
        <title>EvidentialGene: Evidence-directed Construction of Genes on Genomes.</title>
        <authorList>
            <person name="Gilbert D.G."/>
            <person name="Choi J.-H."/>
            <person name="Mockaitis K."/>
            <person name="Colbourne J."/>
            <person name="Pfrender M."/>
        </authorList>
    </citation>
    <scope>NUCLEOTIDE SEQUENCE [LARGE SCALE GENOMIC DNA]</scope>
    <source>
        <strain evidence="2 3">Xinb3</strain>
        <tissue evidence="2">Complete organism</tissue>
    </source>
</reference>
<sequence length="58" mass="6549">MSYWRQAGLNYIQYSAISAKLTRRALKPALRVEALKREAVNAKPTMWKDGKAVAAQKV</sequence>
<dbReference type="GO" id="GO:0046933">
    <property type="term" value="F:proton-transporting ATP synthase activity, rotational mechanism"/>
    <property type="evidence" value="ECO:0007669"/>
    <property type="project" value="InterPro"/>
</dbReference>
<dbReference type="AlphaFoldDB" id="A0A164XNY6"/>
<organism evidence="2 3">
    <name type="scientific">Daphnia magna</name>
    <dbReference type="NCBI Taxonomy" id="35525"/>
    <lineage>
        <taxon>Eukaryota</taxon>
        <taxon>Metazoa</taxon>
        <taxon>Ecdysozoa</taxon>
        <taxon>Arthropoda</taxon>
        <taxon>Crustacea</taxon>
        <taxon>Branchiopoda</taxon>
        <taxon>Diplostraca</taxon>
        <taxon>Cladocera</taxon>
        <taxon>Anomopoda</taxon>
        <taxon>Daphniidae</taxon>
        <taxon>Daphnia</taxon>
    </lineage>
</organism>
<dbReference type="GO" id="GO:0045259">
    <property type="term" value="C:proton-transporting ATP synthase complex"/>
    <property type="evidence" value="ECO:0007669"/>
    <property type="project" value="InterPro"/>
</dbReference>
<dbReference type="EMBL" id="LRGB01000944">
    <property type="protein sequence ID" value="KZS14424.1"/>
    <property type="molecule type" value="Genomic_DNA"/>
</dbReference>
<dbReference type="CDD" id="cd12153">
    <property type="entry name" value="F1-ATPase_epsilon"/>
    <property type="match status" value="1"/>
</dbReference>
<name>A0A164XNY6_9CRUS</name>
<dbReference type="GO" id="GO:0005743">
    <property type="term" value="C:mitochondrial inner membrane"/>
    <property type="evidence" value="ECO:0007669"/>
    <property type="project" value="InterPro"/>
</dbReference>
<comment type="similarity">
    <text evidence="1">Belongs to the eukaryotic ATPase epsilon family.</text>
</comment>
<protein>
    <submittedName>
        <fullName evidence="2">ATP synthase subunit epsilon</fullName>
    </submittedName>
</protein>
<dbReference type="PANTHER" id="PTHR12448:SF0">
    <property type="entry name" value="ATP SYNTHASE SUBUNIT EPSILON, MITOCHONDRIAL"/>
    <property type="match status" value="1"/>
</dbReference>
<dbReference type="Proteomes" id="UP000076858">
    <property type="component" value="Unassembled WGS sequence"/>
</dbReference>
<dbReference type="InterPro" id="IPR036742">
    <property type="entry name" value="ATP_synth_F1_esu_sf_mt"/>
</dbReference>
<evidence type="ECO:0000256" key="1">
    <source>
        <dbReference type="ARBA" id="ARBA00009502"/>
    </source>
</evidence>
<gene>
    <name evidence="2" type="ORF">APZ42_019720</name>
</gene>
<dbReference type="InterPro" id="IPR006721">
    <property type="entry name" value="ATP_synth_F1_esu_mt"/>
</dbReference>
<evidence type="ECO:0000313" key="2">
    <source>
        <dbReference type="EMBL" id="KZS14424.1"/>
    </source>
</evidence>
<evidence type="ECO:0000313" key="3">
    <source>
        <dbReference type="Proteomes" id="UP000076858"/>
    </source>
</evidence>
<dbReference type="FunFam" id="1.10.1620.20:FF:000010">
    <property type="entry name" value="ATP synthase subunit epsilon, mitochondrial"/>
    <property type="match status" value="1"/>
</dbReference>
<dbReference type="STRING" id="35525.A0A164XNY6"/>
<proteinExistence type="inferred from homology"/>
<dbReference type="SUPFAM" id="SSF48690">
    <property type="entry name" value="Epsilon subunit of mitochondrial F1F0-ATP synthase"/>
    <property type="match status" value="1"/>
</dbReference>